<protein>
    <submittedName>
        <fullName evidence="12">Small-conductance mechanosensitive channel</fullName>
    </submittedName>
</protein>
<feature type="domain" description="Mechanosensitive ion channel MscS C-terminal" evidence="10">
    <location>
        <begin position="264"/>
        <end position="348"/>
    </location>
</feature>
<dbReference type="Gene3D" id="3.30.70.100">
    <property type="match status" value="1"/>
</dbReference>
<evidence type="ECO:0000259" key="11">
    <source>
        <dbReference type="Pfam" id="PF21088"/>
    </source>
</evidence>
<comment type="similarity">
    <text evidence="2">Belongs to the MscS (TC 1.A.23) family.</text>
</comment>
<keyword evidence="4 8" id="KW-0812">Transmembrane</keyword>
<dbReference type="SUPFAM" id="SSF82861">
    <property type="entry name" value="Mechanosensitive channel protein MscS (YggB), transmembrane region"/>
    <property type="match status" value="1"/>
</dbReference>
<feature type="region of interest" description="Disordered" evidence="7">
    <location>
        <begin position="364"/>
        <end position="384"/>
    </location>
</feature>
<dbReference type="GO" id="GO:0008381">
    <property type="term" value="F:mechanosensitive monoatomic ion channel activity"/>
    <property type="evidence" value="ECO:0007669"/>
    <property type="project" value="UniProtKB-ARBA"/>
</dbReference>
<evidence type="ECO:0000256" key="2">
    <source>
        <dbReference type="ARBA" id="ARBA00008017"/>
    </source>
</evidence>
<dbReference type="Gene3D" id="2.30.30.60">
    <property type="match status" value="1"/>
</dbReference>
<dbReference type="PANTHER" id="PTHR43634:SF2">
    <property type="entry name" value="LOW CONDUCTANCE MECHANOSENSITIVE CHANNEL YNAI"/>
    <property type="match status" value="1"/>
</dbReference>
<dbReference type="InterPro" id="IPR023408">
    <property type="entry name" value="MscS_beta-dom_sf"/>
</dbReference>
<dbReference type="SUPFAM" id="SSF82689">
    <property type="entry name" value="Mechanosensitive channel protein MscS (YggB), C-terminal domain"/>
    <property type="match status" value="1"/>
</dbReference>
<dbReference type="InterPro" id="IPR006685">
    <property type="entry name" value="MscS_channel_2nd"/>
</dbReference>
<dbReference type="AlphaFoldDB" id="A0A1Z4VSA4"/>
<evidence type="ECO:0000256" key="6">
    <source>
        <dbReference type="ARBA" id="ARBA00023136"/>
    </source>
</evidence>
<evidence type="ECO:0000256" key="4">
    <source>
        <dbReference type="ARBA" id="ARBA00022692"/>
    </source>
</evidence>
<evidence type="ECO:0000256" key="8">
    <source>
        <dbReference type="SAM" id="Phobius"/>
    </source>
</evidence>
<feature type="compositionally biased region" description="Acidic residues" evidence="7">
    <location>
        <begin position="367"/>
        <end position="376"/>
    </location>
</feature>
<comment type="subcellular location">
    <subcellularLocation>
        <location evidence="1">Cell membrane</location>
        <topology evidence="1">Multi-pass membrane protein</topology>
    </subcellularLocation>
</comment>
<dbReference type="Pfam" id="PF21088">
    <property type="entry name" value="MS_channel_1st"/>
    <property type="match status" value="1"/>
</dbReference>
<keyword evidence="13" id="KW-1185">Reference proteome</keyword>
<evidence type="ECO:0000256" key="5">
    <source>
        <dbReference type="ARBA" id="ARBA00022989"/>
    </source>
</evidence>
<evidence type="ECO:0000256" key="1">
    <source>
        <dbReference type="ARBA" id="ARBA00004651"/>
    </source>
</evidence>
<evidence type="ECO:0000256" key="7">
    <source>
        <dbReference type="SAM" id="MobiDB-lite"/>
    </source>
</evidence>
<dbReference type="KEGG" id="ttc:FOKN1_2129"/>
<dbReference type="EMBL" id="AP018052">
    <property type="protein sequence ID" value="BAZ94509.1"/>
    <property type="molecule type" value="Genomic_DNA"/>
</dbReference>
<feature type="transmembrane region" description="Helical" evidence="8">
    <location>
        <begin position="98"/>
        <end position="116"/>
    </location>
</feature>
<keyword evidence="6 8" id="KW-0472">Membrane</keyword>
<feature type="domain" description="Mechanosensitive ion channel transmembrane helices 2/3" evidence="11">
    <location>
        <begin position="144"/>
        <end position="185"/>
    </location>
</feature>
<organism evidence="12 13">
    <name type="scientific">Thiohalobacter thiocyanaticus</name>
    <dbReference type="NCBI Taxonomy" id="585455"/>
    <lineage>
        <taxon>Bacteria</taxon>
        <taxon>Pseudomonadati</taxon>
        <taxon>Pseudomonadota</taxon>
        <taxon>Gammaproteobacteria</taxon>
        <taxon>Thiohalobacterales</taxon>
        <taxon>Thiohalobacteraceae</taxon>
        <taxon>Thiohalobacter</taxon>
    </lineage>
</organism>
<dbReference type="InterPro" id="IPR011014">
    <property type="entry name" value="MscS_channel_TM-2"/>
</dbReference>
<sequence length="384" mass="43617">MENFIEHIRPLYAWSTENTWIYQVFIIVFVSLLLSYIAGKLLDRLYARFQKTRNTWDDALAESARKPVRVLIWIIGIAFAAEIIHAKTDTPIFTAVDPIRDVGVIAVMAWFLLRLINNVQKNVLQQHASDDKPYDRTTLDAIGKLLRATVIITAFLVVLQTLGFSISGVLAFGGIGGIAVGFAAKDMLANFFGAMLVYLDRPFNVGDWIRSPDREIEGVVEDIGWRITTIRTFDKRPLYVPNSVFTSIIVENPRRMSHRRIFETIGIRYDDMDKMHAITDEVREMLQTHEEIDDSQTLMVYFNAFNASSIDFMVYTFTHTTVWTEFHRIKHEILLKIADIIASHGAEIAYPTRTLHVPERLLLGRDDEGDAPDEDAAPAPAGGQ</sequence>
<evidence type="ECO:0000313" key="13">
    <source>
        <dbReference type="Proteomes" id="UP000218765"/>
    </source>
</evidence>
<feature type="transmembrane region" description="Helical" evidence="8">
    <location>
        <begin position="20"/>
        <end position="39"/>
    </location>
</feature>
<dbReference type="RefSeq" id="WP_172844292.1">
    <property type="nucleotide sequence ID" value="NZ_AP018052.1"/>
</dbReference>
<keyword evidence="5 8" id="KW-1133">Transmembrane helix</keyword>
<dbReference type="InterPro" id="IPR049278">
    <property type="entry name" value="MS_channel_C"/>
</dbReference>
<dbReference type="Proteomes" id="UP000218765">
    <property type="component" value="Chromosome"/>
</dbReference>
<keyword evidence="3" id="KW-1003">Cell membrane</keyword>
<dbReference type="Pfam" id="PF21082">
    <property type="entry name" value="MS_channel_3rd"/>
    <property type="match status" value="1"/>
</dbReference>
<evidence type="ECO:0000256" key="3">
    <source>
        <dbReference type="ARBA" id="ARBA00022475"/>
    </source>
</evidence>
<gene>
    <name evidence="12" type="ORF">FOKN1_2129</name>
</gene>
<reference evidence="12 13" key="1">
    <citation type="submission" date="2017-05" db="EMBL/GenBank/DDBJ databases">
        <title>Thiocyanate degradation by Thiohalobacter thiocyanaticus FOKN1.</title>
        <authorList>
            <person name="Oshiki M."/>
            <person name="Fukushima T."/>
            <person name="Kawano S."/>
            <person name="Nakagawa J."/>
        </authorList>
    </citation>
    <scope>NUCLEOTIDE SEQUENCE [LARGE SCALE GENOMIC DNA]</scope>
    <source>
        <strain evidence="12 13">FOKN1</strain>
    </source>
</reference>
<dbReference type="InterPro" id="IPR049142">
    <property type="entry name" value="MS_channel_1st"/>
</dbReference>
<dbReference type="SUPFAM" id="SSF50182">
    <property type="entry name" value="Sm-like ribonucleoproteins"/>
    <property type="match status" value="1"/>
</dbReference>
<dbReference type="Pfam" id="PF00924">
    <property type="entry name" value="MS_channel_2nd"/>
    <property type="match status" value="1"/>
</dbReference>
<evidence type="ECO:0000259" key="10">
    <source>
        <dbReference type="Pfam" id="PF21082"/>
    </source>
</evidence>
<dbReference type="InterPro" id="IPR011066">
    <property type="entry name" value="MscS_channel_C_sf"/>
</dbReference>
<dbReference type="InterPro" id="IPR010920">
    <property type="entry name" value="LSM_dom_sf"/>
</dbReference>
<dbReference type="GO" id="GO:0005886">
    <property type="term" value="C:plasma membrane"/>
    <property type="evidence" value="ECO:0007669"/>
    <property type="project" value="UniProtKB-SubCell"/>
</dbReference>
<proteinExistence type="inferred from homology"/>
<dbReference type="Gene3D" id="1.10.287.1260">
    <property type="match status" value="1"/>
</dbReference>
<feature type="domain" description="Mechanosensitive ion channel MscS" evidence="9">
    <location>
        <begin position="186"/>
        <end position="254"/>
    </location>
</feature>
<evidence type="ECO:0000259" key="9">
    <source>
        <dbReference type="Pfam" id="PF00924"/>
    </source>
</evidence>
<name>A0A1Z4VSA4_9GAMM</name>
<feature type="transmembrane region" description="Helical" evidence="8">
    <location>
        <begin position="70"/>
        <end position="86"/>
    </location>
</feature>
<dbReference type="PANTHER" id="PTHR43634">
    <property type="entry name" value="OW CONDUCTANCE MECHANOSENSITIVE CHANNEL"/>
    <property type="match status" value="1"/>
</dbReference>
<accession>A0A1Z4VSA4</accession>
<evidence type="ECO:0000313" key="12">
    <source>
        <dbReference type="EMBL" id="BAZ94509.1"/>
    </source>
</evidence>
<dbReference type="InterPro" id="IPR045042">
    <property type="entry name" value="YnaI-like"/>
</dbReference>